<proteinExistence type="predicted"/>
<evidence type="ECO:0000256" key="2">
    <source>
        <dbReference type="ARBA" id="ARBA00023276"/>
    </source>
</evidence>
<dbReference type="CDD" id="cd15482">
    <property type="entry name" value="Sialidase_non-viral"/>
    <property type="match status" value="1"/>
</dbReference>
<feature type="domain" description="Photosynthesis system II assembly factor Ycf48/Hcf136-like" evidence="4">
    <location>
        <begin position="82"/>
        <end position="137"/>
    </location>
</feature>
<evidence type="ECO:0000256" key="3">
    <source>
        <dbReference type="SAM" id="MobiDB-lite"/>
    </source>
</evidence>
<keyword evidence="1" id="KW-0602">Photosynthesis</keyword>
<evidence type="ECO:0000259" key="4">
    <source>
        <dbReference type="Pfam" id="PF14870"/>
    </source>
</evidence>
<dbReference type="GO" id="GO:0015979">
    <property type="term" value="P:photosynthesis"/>
    <property type="evidence" value="ECO:0007669"/>
    <property type="project" value="UniProtKB-KW"/>
</dbReference>
<keyword evidence="2" id="KW-0604">Photosystem II</keyword>
<sequence length="373" mass="38900">MASTILLVATVIGTATAGQTERDSGDANTARAAADARRPPLLDRSAQPAPRAAKQLLLAAAYAGRRIVAVGQGGRVLLSDDDARTWRQATYVPTSATLTGVSFADAHEGWAIGHLGVVLHTSDGGLTWQRQLDGIEAARASLAAAEAAARDTPSEAGTRAIRVAHVAVEDGPDKPFLTLVVEDKRRVSVFGAYGMAYGTDDGGVTWTPIDSRLVNPHGFHYYGIDLSASELVLVGERGIVLRGPRNGRLAPVQVPYGGTFFGVIRASSTTLVAFGLQGTIIVSRDDGATWTRVNSGVTASFQAGTVLRDGTIVIASDSGQVVVSRSNGQRFDRLAAATEPAAALLPLADGAVLVLGTRGTQRLNVSENSEHSQ</sequence>
<keyword evidence="6" id="KW-1185">Reference proteome</keyword>
<dbReference type="GO" id="GO:0009523">
    <property type="term" value="C:photosystem II"/>
    <property type="evidence" value="ECO:0007669"/>
    <property type="project" value="UniProtKB-KW"/>
</dbReference>
<name>A0AAN0RTE9_9BURK</name>
<dbReference type="Gene3D" id="2.130.10.10">
    <property type="entry name" value="YVTN repeat-like/Quinoprotein amine dehydrogenase"/>
    <property type="match status" value="2"/>
</dbReference>
<organism evidence="5 6">
    <name type="scientific">Burkholderia cenocepacia</name>
    <dbReference type="NCBI Taxonomy" id="95486"/>
    <lineage>
        <taxon>Bacteria</taxon>
        <taxon>Pseudomonadati</taxon>
        <taxon>Pseudomonadota</taxon>
        <taxon>Betaproteobacteria</taxon>
        <taxon>Burkholderiales</taxon>
        <taxon>Burkholderiaceae</taxon>
        <taxon>Burkholderia</taxon>
        <taxon>Burkholderia cepacia complex</taxon>
    </lineage>
</organism>
<evidence type="ECO:0000313" key="6">
    <source>
        <dbReference type="Proteomes" id="UP000029413"/>
    </source>
</evidence>
<dbReference type="Proteomes" id="UP000029413">
    <property type="component" value="Chromosome 1"/>
</dbReference>
<dbReference type="PANTHER" id="PTHR47199:SF2">
    <property type="entry name" value="PHOTOSYSTEM II STABILITY_ASSEMBLY FACTOR HCF136, CHLOROPLASTIC"/>
    <property type="match status" value="1"/>
</dbReference>
<dbReference type="KEGG" id="bcen:DM39_1989"/>
<evidence type="ECO:0000313" key="5">
    <source>
        <dbReference type="EMBL" id="AIO33430.1"/>
    </source>
</evidence>
<dbReference type="InterPro" id="IPR015943">
    <property type="entry name" value="WD40/YVTN_repeat-like_dom_sf"/>
</dbReference>
<dbReference type="InterPro" id="IPR028203">
    <property type="entry name" value="PSII_CF48-like_dom"/>
</dbReference>
<protein>
    <submittedName>
        <fullName evidence="5">Photosynthesis system II assembly factor YCF48 family protein</fullName>
    </submittedName>
</protein>
<dbReference type="SUPFAM" id="SSF110296">
    <property type="entry name" value="Oligoxyloglucan reducing end-specific cellobiohydrolase"/>
    <property type="match status" value="1"/>
</dbReference>
<gene>
    <name evidence="5" type="ORF">DM39_1989</name>
</gene>
<dbReference type="EMBL" id="CP007783">
    <property type="protein sequence ID" value="AIO33430.1"/>
    <property type="molecule type" value="Genomic_DNA"/>
</dbReference>
<reference evidence="5 6" key="1">
    <citation type="submission" date="2014-05" db="EMBL/GenBank/DDBJ databases">
        <authorList>
            <person name="Bishop-Lilly K.A."/>
            <person name="Broomall S.M."/>
            <person name="Chain P.S."/>
            <person name="Chertkov O."/>
            <person name="Coyne S.R."/>
            <person name="Daligault H.E."/>
            <person name="Davenport K.W."/>
            <person name="Erkkila T."/>
            <person name="Frey K.G."/>
            <person name="Gibbons H.S."/>
            <person name="Gu W."/>
            <person name="Jaissle J."/>
            <person name="Johnson S.L."/>
            <person name="Koroleva G.I."/>
            <person name="Ladner J.T."/>
            <person name="Lo C.-C."/>
            <person name="Minogue T.D."/>
            <person name="Munk C."/>
            <person name="Palacios G.F."/>
            <person name="Redden C.L."/>
            <person name="Rosenzweig C.N."/>
            <person name="Scholz M.B."/>
            <person name="Teshima H."/>
            <person name="Xu Y."/>
        </authorList>
    </citation>
    <scope>NUCLEOTIDE SEQUENCE [LARGE SCALE GENOMIC DNA]</scope>
    <source>
        <strain evidence="5 6">DDS 22E-1</strain>
    </source>
</reference>
<dbReference type="PANTHER" id="PTHR47199">
    <property type="entry name" value="PHOTOSYSTEM II STABILITY/ASSEMBLY FACTOR HCF136, CHLOROPLASTIC"/>
    <property type="match status" value="1"/>
</dbReference>
<feature type="region of interest" description="Disordered" evidence="3">
    <location>
        <begin position="17"/>
        <end position="48"/>
    </location>
</feature>
<dbReference type="Pfam" id="PF14870">
    <property type="entry name" value="PSII_BNR"/>
    <property type="match status" value="1"/>
</dbReference>
<accession>A0AAN0RTE9</accession>
<dbReference type="AlphaFoldDB" id="A0AAN0RTE9"/>
<evidence type="ECO:0000256" key="1">
    <source>
        <dbReference type="ARBA" id="ARBA00022531"/>
    </source>
</evidence>